<dbReference type="SUPFAM" id="SSF48366">
    <property type="entry name" value="Ras GEF"/>
    <property type="match status" value="1"/>
</dbReference>
<name>A0A1A6GEN3_NEOLE</name>
<dbReference type="Proteomes" id="UP000092124">
    <property type="component" value="Unassembled WGS sequence"/>
</dbReference>
<dbReference type="Pfam" id="PF00618">
    <property type="entry name" value="RasGEF_N"/>
    <property type="match status" value="1"/>
</dbReference>
<dbReference type="STRING" id="56216.A0A1A6GEN3"/>
<dbReference type="OrthoDB" id="546434at2759"/>
<keyword evidence="4" id="KW-1185">Reference proteome</keyword>
<feature type="domain" description="N-terminal Ras-GEF" evidence="2">
    <location>
        <begin position="151"/>
        <end position="241"/>
    </location>
</feature>
<dbReference type="SUPFAM" id="SSF50729">
    <property type="entry name" value="PH domain-like"/>
    <property type="match status" value="1"/>
</dbReference>
<reference evidence="3 4" key="1">
    <citation type="submission" date="2016-06" db="EMBL/GenBank/DDBJ databases">
        <title>The Draft Genome Sequence and Annotation of the Desert Woodrat Neotoma lepida.</title>
        <authorList>
            <person name="Campbell M."/>
            <person name="Oakeson K.F."/>
            <person name="Yandell M."/>
            <person name="Halpert J.R."/>
            <person name="Dearing D."/>
        </authorList>
    </citation>
    <scope>NUCLEOTIDE SEQUENCE [LARGE SCALE GENOMIC DNA]</scope>
    <source>
        <strain evidence="3">417</strain>
        <tissue evidence="3">Liver</tissue>
    </source>
</reference>
<dbReference type="PROSITE" id="PS50212">
    <property type="entry name" value="RASGEF_NTER"/>
    <property type="match status" value="1"/>
</dbReference>
<dbReference type="Gene3D" id="6.10.250.3060">
    <property type="match status" value="1"/>
</dbReference>
<evidence type="ECO:0000259" key="2">
    <source>
        <dbReference type="PROSITE" id="PS50212"/>
    </source>
</evidence>
<evidence type="ECO:0000313" key="4">
    <source>
        <dbReference type="Proteomes" id="UP000092124"/>
    </source>
</evidence>
<keyword evidence="1" id="KW-0344">Guanine-nucleotide releasing factor</keyword>
<dbReference type="EMBL" id="LZPO01097280">
    <property type="protein sequence ID" value="OBS64225.1"/>
    <property type="molecule type" value="Genomic_DNA"/>
</dbReference>
<dbReference type="Gene3D" id="1.20.870.10">
    <property type="entry name" value="Son of sevenless (SoS) protein Chain: S domain 1"/>
    <property type="match status" value="1"/>
</dbReference>
<feature type="non-terminal residue" evidence="3">
    <location>
        <position position="241"/>
    </location>
</feature>
<dbReference type="InterPro" id="IPR000651">
    <property type="entry name" value="Ras-like_Gua-exchang_fac_N"/>
</dbReference>
<dbReference type="SMART" id="SM00229">
    <property type="entry name" value="RasGEFN"/>
    <property type="match status" value="1"/>
</dbReference>
<comment type="caution">
    <text evidence="3">The sequence shown here is derived from an EMBL/GenBank/DDBJ whole genome shotgun (WGS) entry which is preliminary data.</text>
</comment>
<evidence type="ECO:0000256" key="1">
    <source>
        <dbReference type="PROSITE-ProRule" id="PRU00135"/>
    </source>
</evidence>
<sequence>MGSSEESENLRNLELAFDPYESYARDILRPGFHDRFLSQLSKPGAALYLQSIGEGFKEAVQYVLPRLLLVPVYHCLHYFELLKSAEEKNNWMAALISLQYRSTLERMLDVTMLQEEKEEQMRLPSADVYRFAEPDSEENILFEENVQPKAGIPIIKAGTVIKLIERLTYHMYADPNFVRTFLTTYRSFCKPQELLSLIIERFEIPEPEPTEADRIAIENGDQPLSAELKRFRKEYIQPVQL</sequence>
<protein>
    <recommendedName>
        <fullName evidence="2">N-terminal Ras-GEF domain-containing protein</fullName>
    </recommendedName>
</protein>
<dbReference type="InterPro" id="IPR023578">
    <property type="entry name" value="Ras_GEF_dom_sf"/>
</dbReference>
<dbReference type="SUPFAM" id="SSF48065">
    <property type="entry name" value="DBL homology domain (DH-domain)"/>
    <property type="match status" value="1"/>
</dbReference>
<gene>
    <name evidence="3" type="ORF">A6R68_07237</name>
</gene>
<proteinExistence type="predicted"/>
<evidence type="ECO:0000313" key="3">
    <source>
        <dbReference type="EMBL" id="OBS64225.1"/>
    </source>
</evidence>
<dbReference type="AlphaFoldDB" id="A0A1A6GEN3"/>
<organism evidence="3 4">
    <name type="scientific">Neotoma lepida</name>
    <name type="common">Desert woodrat</name>
    <dbReference type="NCBI Taxonomy" id="56216"/>
    <lineage>
        <taxon>Eukaryota</taxon>
        <taxon>Metazoa</taxon>
        <taxon>Chordata</taxon>
        <taxon>Craniata</taxon>
        <taxon>Vertebrata</taxon>
        <taxon>Euteleostomi</taxon>
        <taxon>Mammalia</taxon>
        <taxon>Eutheria</taxon>
        <taxon>Euarchontoglires</taxon>
        <taxon>Glires</taxon>
        <taxon>Rodentia</taxon>
        <taxon>Myomorpha</taxon>
        <taxon>Muroidea</taxon>
        <taxon>Cricetidae</taxon>
        <taxon>Neotominae</taxon>
        <taxon>Neotoma</taxon>
    </lineage>
</organism>
<dbReference type="CDD" id="cd06224">
    <property type="entry name" value="REM"/>
    <property type="match status" value="1"/>
</dbReference>
<dbReference type="GO" id="GO:0005085">
    <property type="term" value="F:guanyl-nucleotide exchange factor activity"/>
    <property type="evidence" value="ECO:0007669"/>
    <property type="project" value="UniProtKB-KW"/>
</dbReference>
<accession>A0A1A6GEN3</accession>
<dbReference type="InterPro" id="IPR035899">
    <property type="entry name" value="DBL_dom_sf"/>
</dbReference>